<accession>A0ABY2UMH8</accession>
<sequence length="102" mass="10913">MPKAQQLSSANWFGKASAGVIAGFMLTLAICGLLAHFGPLDVGYFSAQSQISMWLMSPVWGLIMSFCFLFRNGVHAWAWLGSGNAVLWGLLLGSQYLVGQGG</sequence>
<comment type="caution">
    <text evidence="2">The sequence shown here is derived from an EMBL/GenBank/DDBJ whole genome shotgun (WGS) entry which is preliminary data.</text>
</comment>
<dbReference type="Proteomes" id="UP000306791">
    <property type="component" value="Unassembled WGS sequence"/>
</dbReference>
<evidence type="ECO:0000256" key="1">
    <source>
        <dbReference type="SAM" id="Phobius"/>
    </source>
</evidence>
<feature type="transmembrane region" description="Helical" evidence="1">
    <location>
        <begin position="51"/>
        <end position="70"/>
    </location>
</feature>
<feature type="transmembrane region" description="Helical" evidence="1">
    <location>
        <begin position="12"/>
        <end position="39"/>
    </location>
</feature>
<keyword evidence="1" id="KW-0472">Membrane</keyword>
<reference evidence="2 3" key="1">
    <citation type="submission" date="2019-05" db="EMBL/GenBank/DDBJ databases">
        <title>Microbulbifer harenosus sp. nov., an alginate-degrading bacterium isolated from coastal sand.</title>
        <authorList>
            <person name="Huang H."/>
            <person name="Mo K."/>
            <person name="Bao S."/>
        </authorList>
    </citation>
    <scope>NUCLEOTIDE SEQUENCE [LARGE SCALE GENOMIC DNA]</scope>
    <source>
        <strain evidence="2 3">HB161719</strain>
    </source>
</reference>
<keyword evidence="3" id="KW-1185">Reference proteome</keyword>
<evidence type="ECO:0000313" key="3">
    <source>
        <dbReference type="Proteomes" id="UP000306791"/>
    </source>
</evidence>
<proteinExistence type="predicted"/>
<keyword evidence="1" id="KW-1133">Transmembrane helix</keyword>
<evidence type="ECO:0000313" key="2">
    <source>
        <dbReference type="EMBL" id="TLM77100.1"/>
    </source>
</evidence>
<dbReference type="EMBL" id="VANI01000011">
    <property type="protein sequence ID" value="TLM77100.1"/>
    <property type="molecule type" value="Genomic_DNA"/>
</dbReference>
<feature type="transmembrane region" description="Helical" evidence="1">
    <location>
        <begin position="77"/>
        <end position="98"/>
    </location>
</feature>
<organism evidence="2 3">
    <name type="scientific">Microbulbifer harenosus</name>
    <dbReference type="NCBI Taxonomy" id="2576840"/>
    <lineage>
        <taxon>Bacteria</taxon>
        <taxon>Pseudomonadati</taxon>
        <taxon>Pseudomonadota</taxon>
        <taxon>Gammaproteobacteria</taxon>
        <taxon>Cellvibrionales</taxon>
        <taxon>Microbulbiferaceae</taxon>
        <taxon>Microbulbifer</taxon>
    </lineage>
</organism>
<name>A0ABY2UMH8_9GAMM</name>
<gene>
    <name evidence="2" type="ORF">FDY93_11880</name>
</gene>
<keyword evidence="1" id="KW-0812">Transmembrane</keyword>
<protein>
    <submittedName>
        <fullName evidence="2">Uncharacterized protein</fullName>
    </submittedName>
</protein>